<dbReference type="PANTHER" id="PTHR11941">
    <property type="entry name" value="ENOYL-COA HYDRATASE-RELATED"/>
    <property type="match status" value="1"/>
</dbReference>
<evidence type="ECO:0008006" key="4">
    <source>
        <dbReference type="Google" id="ProtNLM"/>
    </source>
</evidence>
<keyword evidence="1" id="KW-1133">Transmembrane helix</keyword>
<evidence type="ECO:0000313" key="3">
    <source>
        <dbReference type="Proteomes" id="UP000023152"/>
    </source>
</evidence>
<dbReference type="InterPro" id="IPR029045">
    <property type="entry name" value="ClpP/crotonase-like_dom_sf"/>
</dbReference>
<organism evidence="2 3">
    <name type="scientific">Reticulomyxa filosa</name>
    <dbReference type="NCBI Taxonomy" id="46433"/>
    <lineage>
        <taxon>Eukaryota</taxon>
        <taxon>Sar</taxon>
        <taxon>Rhizaria</taxon>
        <taxon>Retaria</taxon>
        <taxon>Foraminifera</taxon>
        <taxon>Monothalamids</taxon>
        <taxon>Reticulomyxidae</taxon>
        <taxon>Reticulomyxa</taxon>
    </lineage>
</organism>
<gene>
    <name evidence="2" type="ORF">RFI_12312</name>
</gene>
<dbReference type="InterPro" id="IPR001753">
    <property type="entry name" value="Enoyl-CoA_hydra/iso"/>
</dbReference>
<accession>X6NFV7</accession>
<dbReference type="GO" id="GO:0006635">
    <property type="term" value="P:fatty acid beta-oxidation"/>
    <property type="evidence" value="ECO:0007669"/>
    <property type="project" value="TreeGrafter"/>
</dbReference>
<keyword evidence="3" id="KW-1185">Reference proteome</keyword>
<dbReference type="PANTHER" id="PTHR11941:SF75">
    <property type="entry name" value="ENOYL-COA HYDRATASE_ISOMERASE FAMILY PROTEIN"/>
    <property type="match status" value="1"/>
</dbReference>
<comment type="caution">
    <text evidence="2">The sequence shown here is derived from an EMBL/GenBank/DDBJ whole genome shotgun (WGS) entry which is preliminary data.</text>
</comment>
<evidence type="ECO:0000313" key="2">
    <source>
        <dbReference type="EMBL" id="ETO24846.1"/>
    </source>
</evidence>
<keyword evidence="1" id="KW-0472">Membrane</keyword>
<dbReference type="GO" id="GO:0005777">
    <property type="term" value="C:peroxisome"/>
    <property type="evidence" value="ECO:0007669"/>
    <property type="project" value="TreeGrafter"/>
</dbReference>
<keyword evidence="1" id="KW-0812">Transmembrane</keyword>
<name>X6NFV7_RETFI</name>
<dbReference type="AlphaFoldDB" id="X6NFV7"/>
<feature type="transmembrane region" description="Helical" evidence="1">
    <location>
        <begin position="270"/>
        <end position="296"/>
    </location>
</feature>
<dbReference type="Gene3D" id="3.90.226.10">
    <property type="entry name" value="2-enoyl-CoA Hydratase, Chain A, domain 1"/>
    <property type="match status" value="1"/>
</dbReference>
<dbReference type="OrthoDB" id="410701at2759"/>
<protein>
    <recommendedName>
        <fullName evidence="4">Enoyl-CoA hydratase/isomerase family protein</fullName>
    </recommendedName>
</protein>
<dbReference type="GO" id="GO:0004165">
    <property type="term" value="F:delta(3)-delta(2)-enoyl-CoA isomerase activity"/>
    <property type="evidence" value="ECO:0007669"/>
    <property type="project" value="TreeGrafter"/>
</dbReference>
<feature type="transmembrane region" description="Helical" evidence="1">
    <location>
        <begin position="123"/>
        <end position="148"/>
    </location>
</feature>
<reference evidence="2 3" key="1">
    <citation type="journal article" date="2013" name="Curr. Biol.">
        <title>The Genome of the Foraminiferan Reticulomyxa filosa.</title>
        <authorList>
            <person name="Glockner G."/>
            <person name="Hulsmann N."/>
            <person name="Schleicher M."/>
            <person name="Noegel A.A."/>
            <person name="Eichinger L."/>
            <person name="Gallinger C."/>
            <person name="Pawlowski J."/>
            <person name="Sierra R."/>
            <person name="Euteneuer U."/>
            <person name="Pillet L."/>
            <person name="Moustafa A."/>
            <person name="Platzer M."/>
            <person name="Groth M."/>
            <person name="Szafranski K."/>
            <person name="Schliwa M."/>
        </authorList>
    </citation>
    <scope>NUCLEOTIDE SEQUENCE [LARGE SCALE GENOMIC DNA]</scope>
</reference>
<sequence>MTTKKKRTLHFLEKYIYSMKLNRFFGDITLYTSKNKKNIVLQLHSGKKKENVFNDQLIKEINQALDYITENLTERQVLIVTGSHECSYFSLGLDVKQMNFKEKDHQKRIDYLSEQMCSIFDRLLLMDCVTIAAINGHCFGAGIFFALACDWRFAYENSSASMDHRICFPEIRLNLNVGDGWKELMQSKLPSDTVRTAILTGKHWSMADALAGKIVDRIIKDCVSFEDFILKIQTLCEIPKNGIVFDHKTFNNKNYRRLKMDLYGHAHSALFFNFIGFLIICCFIFCIFKFNFLIILDLQYYKGKIKICLLWKKVMCVGKHVRE</sequence>
<proteinExistence type="predicted"/>
<dbReference type="Pfam" id="PF00378">
    <property type="entry name" value="ECH_1"/>
    <property type="match status" value="1"/>
</dbReference>
<dbReference type="SUPFAM" id="SSF52096">
    <property type="entry name" value="ClpP/crotonase"/>
    <property type="match status" value="1"/>
</dbReference>
<dbReference type="CDD" id="cd06558">
    <property type="entry name" value="crotonase-like"/>
    <property type="match status" value="1"/>
</dbReference>
<dbReference type="Proteomes" id="UP000023152">
    <property type="component" value="Unassembled WGS sequence"/>
</dbReference>
<dbReference type="EMBL" id="ASPP01008924">
    <property type="protein sequence ID" value="ETO24846.1"/>
    <property type="molecule type" value="Genomic_DNA"/>
</dbReference>
<evidence type="ECO:0000256" key="1">
    <source>
        <dbReference type="SAM" id="Phobius"/>
    </source>
</evidence>